<protein>
    <recommendedName>
        <fullName evidence="3">Roadblock/LAMTOR2 domain-containing protein</fullName>
    </recommendedName>
</protein>
<evidence type="ECO:0008006" key="3">
    <source>
        <dbReference type="Google" id="ProtNLM"/>
    </source>
</evidence>
<organism evidence="1 2">
    <name type="scientific">Marine Group I thaumarchaeote SCGC AAA799-N04</name>
    <dbReference type="NCBI Taxonomy" id="1502293"/>
    <lineage>
        <taxon>Archaea</taxon>
        <taxon>Nitrososphaerota</taxon>
        <taxon>Marine Group I</taxon>
    </lineage>
</organism>
<evidence type="ECO:0000313" key="1">
    <source>
        <dbReference type="EMBL" id="KEQ56442.1"/>
    </source>
</evidence>
<proteinExistence type="predicted"/>
<accession>A0A081RML9</accession>
<comment type="caution">
    <text evidence="1">The sequence shown here is derived from an EMBL/GenBank/DDBJ whole genome shotgun (WGS) entry which is preliminary data.</text>
</comment>
<dbReference type="InterPro" id="IPR046600">
    <property type="entry name" value="DUF6659"/>
</dbReference>
<reference evidence="1 2" key="1">
    <citation type="submission" date="2014-06" db="EMBL/GenBank/DDBJ databases">
        <authorList>
            <person name="Ngugi D.K."/>
            <person name="Blom J."/>
            <person name="Alam I."/>
            <person name="Rashid M."/>
            <person name="Ba Alawi W."/>
            <person name="Zhang G."/>
            <person name="Hikmawan T."/>
            <person name="Guan Y."/>
            <person name="Antunes A."/>
            <person name="Siam R."/>
            <person name="ElDorry H."/>
            <person name="Bajic V."/>
            <person name="Stingl U."/>
        </authorList>
    </citation>
    <scope>NUCLEOTIDE SEQUENCE [LARGE SCALE GENOMIC DNA]</scope>
    <source>
        <strain evidence="1">SCGC AAA799-N04</strain>
    </source>
</reference>
<dbReference type="Pfam" id="PF20364">
    <property type="entry name" value="DUF6659"/>
    <property type="match status" value="1"/>
</dbReference>
<name>A0A081RML9_9ARCH</name>
<dbReference type="Proteomes" id="UP000028059">
    <property type="component" value="Unassembled WGS sequence"/>
</dbReference>
<sequence>MFKRVGRLKIIGVEKMENKIFDYHKICDEIKSLDEKIQFVSVINADGNLITGGTNGDSADAQSKRFYEELYEEVATRIKLRKKFDMLLGEVRGTIVIRNRTITMNFPLKENILFISADTSLEYGIIFEKILKIIQE</sequence>
<evidence type="ECO:0000313" key="2">
    <source>
        <dbReference type="Proteomes" id="UP000028059"/>
    </source>
</evidence>
<gene>
    <name evidence="1" type="ORF">AAA799N04_01081</name>
</gene>
<dbReference type="EMBL" id="JOKN01000018">
    <property type="protein sequence ID" value="KEQ56442.1"/>
    <property type="molecule type" value="Genomic_DNA"/>
</dbReference>
<dbReference type="AlphaFoldDB" id="A0A081RML9"/>
<keyword evidence="2" id="KW-1185">Reference proteome</keyword>